<feature type="transmembrane region" description="Helical" evidence="1">
    <location>
        <begin position="33"/>
        <end position="51"/>
    </location>
</feature>
<dbReference type="PANTHER" id="PTHR10790:SF51">
    <property type="entry name" value="TETRATRICOPEPTIDE REPEAT PROTEIN"/>
    <property type="match status" value="1"/>
</dbReference>
<dbReference type="PANTHER" id="PTHR10790">
    <property type="entry name" value="TPR-DOMAIN CONTAINING PROTEIN"/>
    <property type="match status" value="1"/>
</dbReference>
<dbReference type="InterPro" id="IPR018746">
    <property type="entry name" value="DUF2298"/>
</dbReference>
<organism evidence="2 3">
    <name type="scientific">Tepidiforma bonchosmolovskayae</name>
    <dbReference type="NCBI Taxonomy" id="2601677"/>
    <lineage>
        <taxon>Bacteria</taxon>
        <taxon>Bacillati</taxon>
        <taxon>Chloroflexota</taxon>
        <taxon>Tepidiformia</taxon>
        <taxon>Tepidiformales</taxon>
        <taxon>Tepidiformaceae</taxon>
        <taxon>Tepidiforma</taxon>
    </lineage>
</organism>
<dbReference type="RefSeq" id="WP_158068009.1">
    <property type="nucleotide sequence ID" value="NZ_CP042829.1"/>
</dbReference>
<feature type="transmembrane region" description="Helical" evidence="1">
    <location>
        <begin position="393"/>
        <end position="417"/>
    </location>
</feature>
<gene>
    <name evidence="2" type="ORF">Tbon_12515</name>
</gene>
<feature type="transmembrane region" description="Helical" evidence="1">
    <location>
        <begin position="534"/>
        <end position="553"/>
    </location>
</feature>
<feature type="transmembrane region" description="Helical" evidence="1">
    <location>
        <begin position="470"/>
        <end position="489"/>
    </location>
</feature>
<feature type="transmembrane region" description="Helical" evidence="1">
    <location>
        <begin position="63"/>
        <end position="81"/>
    </location>
</feature>
<feature type="transmembrane region" description="Helical" evidence="1">
    <location>
        <begin position="6"/>
        <end position="26"/>
    </location>
</feature>
<proteinExistence type="predicted"/>
<accession>A0ABX6C473</accession>
<protein>
    <recommendedName>
        <fullName evidence="4">YYY domain-containing protein</fullName>
    </recommendedName>
</protein>
<dbReference type="Pfam" id="PF10060">
    <property type="entry name" value="DUF2298"/>
    <property type="match status" value="1"/>
</dbReference>
<evidence type="ECO:0000313" key="3">
    <source>
        <dbReference type="Proteomes" id="UP000326331"/>
    </source>
</evidence>
<dbReference type="EMBL" id="CP042829">
    <property type="protein sequence ID" value="QFG04067.1"/>
    <property type="molecule type" value="Genomic_DNA"/>
</dbReference>
<feature type="transmembrane region" description="Helical" evidence="1">
    <location>
        <begin position="437"/>
        <end position="458"/>
    </location>
</feature>
<feature type="transmembrane region" description="Helical" evidence="1">
    <location>
        <begin position="606"/>
        <end position="629"/>
    </location>
</feature>
<keyword evidence="1" id="KW-0812">Transmembrane</keyword>
<feature type="transmembrane region" description="Helical" evidence="1">
    <location>
        <begin position="316"/>
        <end position="333"/>
    </location>
</feature>
<sequence>MEAVLAALLASLALGAIGLPLAAVLLRRLPDMGAGLAVPLGLLTVSLPYFLLRVADVLPPGRGGYLIAAALAGAGAALVARNVRWRRADRMRLLLGIVVAASVYFGAFLAYTAFRSYNPEIAGTEQPMDLLFLNATLTSPEYPPRDPWLAGEPVSYYYFGYLQTGVLTAISGVPASVGYNLGLAATFAATASGLVSVAWALARWALPARARGYAALAPAAAIILVLFVGSLSAVFEWAAAHERYSEPLYRAFGVDYLLPCDPGATANCYAGPAGARTSAWYPTEYWFWWRGSRVIPGTITEFPSFSFLLGDLHPHVMALPLVTLATGIALALWRGRAPLTLRRARARPWEPAVLGAIFGALAFQNAWDVITFSALLALAAAARNARLMPGGRALAGAAAFLAPAGAAALLLYAPWWLTFSSQASGLLPYVGEGTRPAHAFLQFGVPGLAAATLLIAAFPGRARIGPPAVAAGWVAVVPFVGWVAFAAARGDLATGADARGAAGWVTLAALGLAAWALSALALTLALGRRGAAPAAALAAVGFLLLYGAELFLIRDIFYGSVPRLNTVFKLSYQAWLLLGLAASVAIASLLAAAAERLRTSPSGAGLLAARAALPPLGLLVAAGLVYPLLAVFNRTEGFSRPTAIDGLAWLQASDPDEYALTRWVAAHTPPGAVVIEATGRRWAIDAGGNRTMVDANVDYTDAGRIASRTGRQTPIGWYFHEIQWRGDSEANRTRLVERQGAVDDAYVTSSPDRVVAVMRDFGAEYLVVGAVELARYPGPFPDYDAFLDRVFESGRYRVYRLPEYRPVSAP</sequence>
<feature type="transmembrane region" description="Helical" evidence="1">
    <location>
        <begin position="213"/>
        <end position="235"/>
    </location>
</feature>
<keyword evidence="3" id="KW-1185">Reference proteome</keyword>
<evidence type="ECO:0008006" key="4">
    <source>
        <dbReference type="Google" id="ProtNLM"/>
    </source>
</evidence>
<dbReference type="NCBIfam" id="TIGR03662">
    <property type="entry name" value="Chlor_Arch_YYY"/>
    <property type="match status" value="1"/>
</dbReference>
<evidence type="ECO:0000256" key="1">
    <source>
        <dbReference type="SAM" id="Phobius"/>
    </source>
</evidence>
<feature type="transmembrane region" description="Helical" evidence="1">
    <location>
        <begin position="573"/>
        <end position="594"/>
    </location>
</feature>
<evidence type="ECO:0000313" key="2">
    <source>
        <dbReference type="EMBL" id="QFG04067.1"/>
    </source>
</evidence>
<keyword evidence="1" id="KW-0472">Membrane</keyword>
<reference evidence="2 3" key="1">
    <citation type="submission" date="2019-08" db="EMBL/GenBank/DDBJ databases">
        <authorList>
            <person name="Toschakov S.V."/>
        </authorList>
    </citation>
    <scope>NUCLEOTIDE SEQUENCE [LARGE SCALE GENOMIC DNA]</scope>
    <source>
        <strain evidence="2 3">3753O</strain>
    </source>
</reference>
<feature type="transmembrane region" description="Helical" evidence="1">
    <location>
        <begin position="93"/>
        <end position="114"/>
    </location>
</feature>
<name>A0ABX6C473_9CHLR</name>
<reference evidence="2 3" key="2">
    <citation type="submission" date="2019-10" db="EMBL/GenBank/DDBJ databases">
        <title>Thermopilla bonchosmolovskayae gen. nov., sp. nov., a moderately thermophilic Chloroflexi bacterium from a Chukotka hot spring (Arctic, Russia), representing a novel classis Thermopillaia, which include previously uncultivated lineage OLB14.</title>
        <authorList>
            <person name="Kochetkova T.V."/>
            <person name="Zayulina K.S."/>
            <person name="Zhigarkov V.S."/>
            <person name="Minaev N.V."/>
            <person name="Novikov A."/>
            <person name="Toshchakov S.V."/>
            <person name="Elcheninov A.G."/>
            <person name="Kublanov I.V."/>
        </authorList>
    </citation>
    <scope>NUCLEOTIDE SEQUENCE [LARGE SCALE GENOMIC DNA]</scope>
    <source>
        <strain evidence="2 3">3753O</strain>
    </source>
</reference>
<keyword evidence="1" id="KW-1133">Transmembrane helix</keyword>
<dbReference type="Proteomes" id="UP000326331">
    <property type="component" value="Chromosome"/>
</dbReference>
<feature type="transmembrane region" description="Helical" evidence="1">
    <location>
        <begin position="501"/>
        <end position="527"/>
    </location>
</feature>
<feature type="transmembrane region" description="Helical" evidence="1">
    <location>
        <begin position="181"/>
        <end position="201"/>
    </location>
</feature>